<feature type="compositionally biased region" description="Polar residues" evidence="2">
    <location>
        <begin position="291"/>
        <end position="310"/>
    </location>
</feature>
<keyword evidence="1" id="KW-0175">Coiled coil</keyword>
<feature type="region of interest" description="Disordered" evidence="2">
    <location>
        <begin position="232"/>
        <end position="254"/>
    </location>
</feature>
<sequence length="571" mass="65434">MSKDKFFIFTANNAPISESSNTDEADKKPSFLSCSALEILAQLEKSRNISSNLLGSSSSPASSLQKQFQQALKLSKELHTSLEDISAKLQPLSIGGTYVFENTDHEIKYDRQPCPEKPPVDNISKKQLLTPVRKYEDVDSPKTPQKAILSEGDEPTKNELTPFSLFALASPVDENSSANVSNAKDKIENWRKGLPCFKGSSLHVLDKENRAKINPERDFSFRFKDIQAYSTPMKEDGPLSENPPKRSVKLRFSPGLDKHRRFSDSLLQGVKLQHSSPPTRKKFDPDHSNETRNCGPSNTPTEASSDGSQQDDFKVEYYGKMTRCEADVEVKKLLGLGTRVADVEKLRHDKFFTQPQDLKKMPKGPEKQKLFFEQALKEQWDQLWIGAYNTVRSKEKGVYNPTKLKREYKKRGEEIYDPIQTKRGSLEWSIHQVFECYFATQQTKKEMQRLRQTEKELRKAIETSQQREQSDDLVKLSGYSGVSSAHIEQNQRTLEVEIPDQLKKLHVRQTLLKRAGEAHLWDIAKEDHKYQYQGEMLYGILKVRKYFADIKTHVTDEELKDMGLLVRNDSF</sequence>
<dbReference type="OrthoDB" id="5319373at2759"/>
<gene>
    <name evidence="3" type="ORF">H072_9412</name>
</gene>
<keyword evidence="4" id="KW-1185">Reference proteome</keyword>
<organism evidence="3 4">
    <name type="scientific">Dactylellina haptotyla (strain CBS 200.50)</name>
    <name type="common">Nematode-trapping fungus</name>
    <name type="synonym">Monacrosporium haptotylum</name>
    <dbReference type="NCBI Taxonomy" id="1284197"/>
    <lineage>
        <taxon>Eukaryota</taxon>
        <taxon>Fungi</taxon>
        <taxon>Dikarya</taxon>
        <taxon>Ascomycota</taxon>
        <taxon>Pezizomycotina</taxon>
        <taxon>Orbiliomycetes</taxon>
        <taxon>Orbiliales</taxon>
        <taxon>Orbiliaceae</taxon>
        <taxon>Dactylellina</taxon>
    </lineage>
</organism>
<proteinExistence type="predicted"/>
<dbReference type="HOGENOM" id="CLU_401116_0_0_1"/>
<evidence type="ECO:0000256" key="2">
    <source>
        <dbReference type="SAM" id="MobiDB-lite"/>
    </source>
</evidence>
<feature type="coiled-coil region" evidence="1">
    <location>
        <begin position="440"/>
        <end position="470"/>
    </location>
</feature>
<feature type="region of interest" description="Disordered" evidence="2">
    <location>
        <begin position="135"/>
        <end position="155"/>
    </location>
</feature>
<reference evidence="4" key="2">
    <citation type="submission" date="2013-04" db="EMBL/GenBank/DDBJ databases">
        <title>Genomic mechanisms accounting for the adaptation to parasitism in nematode-trapping fungi.</title>
        <authorList>
            <person name="Ahren D.G."/>
        </authorList>
    </citation>
    <scope>NUCLEOTIDE SEQUENCE [LARGE SCALE GENOMIC DNA]</scope>
    <source>
        <strain evidence="4">CBS 200.50</strain>
    </source>
</reference>
<name>S8BCT4_DACHA</name>
<reference evidence="3 4" key="1">
    <citation type="journal article" date="2013" name="PLoS Genet.">
        <title>Genomic mechanisms accounting for the adaptation to parasitism in nematode-trapping fungi.</title>
        <authorList>
            <person name="Meerupati T."/>
            <person name="Andersson K.M."/>
            <person name="Friman E."/>
            <person name="Kumar D."/>
            <person name="Tunlid A."/>
            <person name="Ahren D."/>
        </authorList>
    </citation>
    <scope>NUCLEOTIDE SEQUENCE [LARGE SCALE GENOMIC DNA]</scope>
    <source>
        <strain evidence="3 4">CBS 200.50</strain>
    </source>
</reference>
<evidence type="ECO:0000313" key="3">
    <source>
        <dbReference type="EMBL" id="EPS37018.1"/>
    </source>
</evidence>
<dbReference type="AlphaFoldDB" id="S8BCT4"/>
<evidence type="ECO:0000256" key="1">
    <source>
        <dbReference type="SAM" id="Coils"/>
    </source>
</evidence>
<feature type="compositionally biased region" description="Basic and acidic residues" evidence="2">
    <location>
        <begin position="281"/>
        <end position="290"/>
    </location>
</feature>
<comment type="caution">
    <text evidence="3">The sequence shown here is derived from an EMBL/GenBank/DDBJ whole genome shotgun (WGS) entry which is preliminary data.</text>
</comment>
<accession>S8BCT4</accession>
<evidence type="ECO:0000313" key="4">
    <source>
        <dbReference type="Proteomes" id="UP000015100"/>
    </source>
</evidence>
<feature type="region of interest" description="Disordered" evidence="2">
    <location>
        <begin position="267"/>
        <end position="310"/>
    </location>
</feature>
<dbReference type="EMBL" id="AQGS01000803">
    <property type="protein sequence ID" value="EPS37018.1"/>
    <property type="molecule type" value="Genomic_DNA"/>
</dbReference>
<dbReference type="Proteomes" id="UP000015100">
    <property type="component" value="Unassembled WGS sequence"/>
</dbReference>
<protein>
    <submittedName>
        <fullName evidence="3">Uncharacterized protein</fullName>
    </submittedName>
</protein>